<evidence type="ECO:0000313" key="12">
    <source>
        <dbReference type="Proteomes" id="UP000215633"/>
    </source>
</evidence>
<evidence type="ECO:0000313" key="11">
    <source>
        <dbReference type="EMBL" id="OZI72487.1"/>
    </source>
</evidence>
<evidence type="ECO:0000256" key="5">
    <source>
        <dbReference type="ARBA" id="ARBA00023239"/>
    </source>
</evidence>
<feature type="domain" description="Tetrapyrrole methylase" evidence="9">
    <location>
        <begin position="214"/>
        <end position="321"/>
    </location>
</feature>
<proteinExistence type="predicted"/>
<dbReference type="AlphaFoldDB" id="A0A261VF77"/>
<gene>
    <name evidence="11" type="ORF">CAL24_19520</name>
</gene>
<dbReference type="Gene3D" id="3.40.50.720">
    <property type="entry name" value="NAD(P)-binding Rossmann-like Domain"/>
    <property type="match status" value="1"/>
</dbReference>
<dbReference type="GO" id="GO:0019354">
    <property type="term" value="P:siroheme biosynthetic process"/>
    <property type="evidence" value="ECO:0007669"/>
    <property type="project" value="UniProtKB-UniPathway"/>
</dbReference>
<keyword evidence="5" id="KW-0456">Lyase</keyword>
<dbReference type="EC" id="1.3.1.76" evidence="2"/>
<organism evidence="11 12">
    <name type="scientific">Bordetella genomosp. 2</name>
    <dbReference type="NCBI Taxonomy" id="1983456"/>
    <lineage>
        <taxon>Bacteria</taxon>
        <taxon>Pseudomonadati</taxon>
        <taxon>Pseudomonadota</taxon>
        <taxon>Betaproteobacteria</taxon>
        <taxon>Burkholderiales</taxon>
        <taxon>Alcaligenaceae</taxon>
        <taxon>Bordetella</taxon>
    </lineage>
</organism>
<dbReference type="GO" id="GO:0008168">
    <property type="term" value="F:methyltransferase activity"/>
    <property type="evidence" value="ECO:0007669"/>
    <property type="project" value="InterPro"/>
</dbReference>
<dbReference type="GO" id="GO:0043115">
    <property type="term" value="F:precorrin-2 dehydrogenase activity"/>
    <property type="evidence" value="ECO:0007669"/>
    <property type="project" value="UniProtKB-EC"/>
</dbReference>
<dbReference type="RefSeq" id="WP_094807657.1">
    <property type="nucleotide sequence ID" value="NZ_NEVT01000008.1"/>
</dbReference>
<dbReference type="Pfam" id="PF13241">
    <property type="entry name" value="NAD_binding_7"/>
    <property type="match status" value="1"/>
</dbReference>
<comment type="catalytic activity">
    <reaction evidence="8">
        <text>precorrin-2 + NAD(+) = sirohydrochlorin + NADH + 2 H(+)</text>
        <dbReference type="Rhea" id="RHEA:15613"/>
        <dbReference type="ChEBI" id="CHEBI:15378"/>
        <dbReference type="ChEBI" id="CHEBI:57540"/>
        <dbReference type="ChEBI" id="CHEBI:57945"/>
        <dbReference type="ChEBI" id="CHEBI:58351"/>
        <dbReference type="ChEBI" id="CHEBI:58827"/>
        <dbReference type="EC" id="1.3.1.76"/>
    </reaction>
</comment>
<dbReference type="InterPro" id="IPR037115">
    <property type="entry name" value="Sirohaem_synt_dimer_dom_sf"/>
</dbReference>
<name>A0A261VF77_9BORD</name>
<evidence type="ECO:0000259" key="10">
    <source>
        <dbReference type="Pfam" id="PF10414"/>
    </source>
</evidence>
<dbReference type="SUPFAM" id="SSF75615">
    <property type="entry name" value="Siroheme synthase middle domains-like"/>
    <property type="match status" value="1"/>
</dbReference>
<comment type="pathway">
    <text evidence="1">Porphyrin-containing compound metabolism; siroheme biosynthesis; sirohydrochlorin from precorrin-2: step 1/1.</text>
</comment>
<dbReference type="InterPro" id="IPR035996">
    <property type="entry name" value="4pyrrol_Methylase_sf"/>
</dbReference>
<evidence type="ECO:0000256" key="8">
    <source>
        <dbReference type="ARBA" id="ARBA00047561"/>
    </source>
</evidence>
<evidence type="ECO:0000259" key="9">
    <source>
        <dbReference type="Pfam" id="PF00590"/>
    </source>
</evidence>
<dbReference type="PANTHER" id="PTHR35330:SF1">
    <property type="entry name" value="SIROHEME BIOSYNTHESIS PROTEIN MET8"/>
    <property type="match status" value="1"/>
</dbReference>
<evidence type="ECO:0000256" key="4">
    <source>
        <dbReference type="ARBA" id="ARBA00023027"/>
    </source>
</evidence>
<dbReference type="GO" id="GO:0004325">
    <property type="term" value="F:ferrochelatase activity"/>
    <property type="evidence" value="ECO:0007669"/>
    <property type="project" value="InterPro"/>
</dbReference>
<keyword evidence="6" id="KW-0627">Porphyrin biosynthesis</keyword>
<dbReference type="InterPro" id="IPR000878">
    <property type="entry name" value="4pyrrol_Mease"/>
</dbReference>
<evidence type="ECO:0000256" key="2">
    <source>
        <dbReference type="ARBA" id="ARBA00012400"/>
    </source>
</evidence>
<dbReference type="InterPro" id="IPR019478">
    <property type="entry name" value="Sirohaem_synthase_dimer_dom"/>
</dbReference>
<dbReference type="Gene3D" id="3.30.160.110">
    <property type="entry name" value="Siroheme synthase, domain 2"/>
    <property type="match status" value="1"/>
</dbReference>
<evidence type="ECO:0000256" key="7">
    <source>
        <dbReference type="ARBA" id="ARBA00023268"/>
    </source>
</evidence>
<keyword evidence="12" id="KW-1185">Reference proteome</keyword>
<dbReference type="InterPro" id="IPR028161">
    <property type="entry name" value="Met8-like"/>
</dbReference>
<comment type="caution">
    <text evidence="11">The sequence shown here is derived from an EMBL/GenBank/DDBJ whole genome shotgun (WGS) entry which is preliminary data.</text>
</comment>
<reference evidence="12" key="1">
    <citation type="submission" date="2017-05" db="EMBL/GenBank/DDBJ databases">
        <title>Complete and WGS of Bordetella genogroups.</title>
        <authorList>
            <person name="Spilker T."/>
            <person name="Lipuma J."/>
        </authorList>
    </citation>
    <scope>NUCLEOTIDE SEQUENCE [LARGE SCALE GENOMIC DNA]</scope>
    <source>
        <strain evidence="12">AU8256</strain>
    </source>
</reference>
<dbReference type="InterPro" id="IPR006367">
    <property type="entry name" value="Sirohaem_synthase_N"/>
</dbReference>
<dbReference type="PANTHER" id="PTHR35330">
    <property type="entry name" value="SIROHEME BIOSYNTHESIS PROTEIN MET8"/>
    <property type="match status" value="1"/>
</dbReference>
<protein>
    <recommendedName>
        <fullName evidence="2">precorrin-2 dehydrogenase</fullName>
        <ecNumber evidence="2">1.3.1.76</ecNumber>
    </recommendedName>
</protein>
<evidence type="ECO:0000256" key="1">
    <source>
        <dbReference type="ARBA" id="ARBA00005010"/>
    </source>
</evidence>
<keyword evidence="4" id="KW-0520">NAD</keyword>
<dbReference type="SUPFAM" id="SSF53790">
    <property type="entry name" value="Tetrapyrrole methylase"/>
    <property type="match status" value="1"/>
</dbReference>
<accession>A0A261VF77</accession>
<feature type="domain" description="Sirohaem synthase dimerisation" evidence="10">
    <location>
        <begin position="146"/>
        <end position="203"/>
    </location>
</feature>
<dbReference type="EMBL" id="NEVT01000008">
    <property type="protein sequence ID" value="OZI72487.1"/>
    <property type="molecule type" value="Genomic_DNA"/>
</dbReference>
<dbReference type="Gene3D" id="1.10.8.210">
    <property type="entry name" value="Sirohaem synthase, dimerisation domain"/>
    <property type="match status" value="1"/>
</dbReference>
<dbReference type="Gene3D" id="3.40.1010.10">
    <property type="entry name" value="Cobalt-precorrin-4 Transmethylase, Domain 1"/>
    <property type="match status" value="1"/>
</dbReference>
<dbReference type="FunFam" id="3.30.160.110:FF:000001">
    <property type="entry name" value="Siroheme synthase"/>
    <property type="match status" value="1"/>
</dbReference>
<dbReference type="InterPro" id="IPR036291">
    <property type="entry name" value="NAD(P)-bd_dom_sf"/>
</dbReference>
<dbReference type="Pfam" id="PF00590">
    <property type="entry name" value="TP_methylase"/>
    <property type="match status" value="1"/>
</dbReference>
<dbReference type="NCBIfam" id="TIGR01470">
    <property type="entry name" value="cysG_Nterm"/>
    <property type="match status" value="1"/>
</dbReference>
<dbReference type="InterPro" id="IPR014777">
    <property type="entry name" value="4pyrrole_Mease_sub1"/>
</dbReference>
<dbReference type="Pfam" id="PF10414">
    <property type="entry name" value="CysG_dimeriser"/>
    <property type="match status" value="1"/>
</dbReference>
<keyword evidence="3" id="KW-0560">Oxidoreductase</keyword>
<keyword evidence="7" id="KW-0511">Multifunctional enzyme</keyword>
<evidence type="ECO:0000256" key="3">
    <source>
        <dbReference type="ARBA" id="ARBA00023002"/>
    </source>
</evidence>
<evidence type="ECO:0000256" key="6">
    <source>
        <dbReference type="ARBA" id="ARBA00023244"/>
    </source>
</evidence>
<sequence>MDFLPLFHHLEGRTVLLVGGGDIALRKARLLHAAGARIRAVAPCVHPELRTLAAELHERGYAEHDLLHAVLAVAATDDATLNAMVSAQAQARAVPVNVVDAPALCTVLFPAIVDRSPLVVAVGSGGHAPILARLVRAKIETWLPARYGQLAQFARHFRSQVKARLPSVQQRRIFWEEAFQGPAAEAVFAGRPDQAGRLLEARLAGATAQAPGEVYWVDAGPGDPDLLTFRALRLMQQADLVMHDRTVPAAIVDLCRRDADRIAIDPQADPATVGRLAELARQGKRALRLAAGNTPAARRHAARDALASLGVPCQMVPGIEAAPPPRPAPA</sequence>
<dbReference type="SUPFAM" id="SSF51735">
    <property type="entry name" value="NAD(P)-binding Rossmann-fold domains"/>
    <property type="match status" value="1"/>
</dbReference>
<dbReference type="UniPathway" id="UPA00262">
    <property type="reaction ID" value="UER00222"/>
</dbReference>
<dbReference type="Proteomes" id="UP000215633">
    <property type="component" value="Unassembled WGS sequence"/>
</dbReference>